<evidence type="ECO:0000256" key="1">
    <source>
        <dbReference type="SAM" id="Phobius"/>
    </source>
</evidence>
<feature type="transmembrane region" description="Helical" evidence="1">
    <location>
        <begin position="20"/>
        <end position="45"/>
    </location>
</feature>
<feature type="transmembrane region" description="Helical" evidence="1">
    <location>
        <begin position="51"/>
        <end position="73"/>
    </location>
</feature>
<keyword evidence="1" id="KW-0472">Membrane</keyword>
<organism evidence="3 4">
    <name type="scientific">Luteimonas salinilitoris</name>
    <dbReference type="NCBI Taxonomy" id="3237697"/>
    <lineage>
        <taxon>Bacteria</taxon>
        <taxon>Pseudomonadati</taxon>
        <taxon>Pseudomonadota</taxon>
        <taxon>Gammaproteobacteria</taxon>
        <taxon>Lysobacterales</taxon>
        <taxon>Lysobacteraceae</taxon>
        <taxon>Luteimonas</taxon>
    </lineage>
</organism>
<feature type="domain" description="YcxB-like C-terminal" evidence="2">
    <location>
        <begin position="100"/>
        <end position="146"/>
    </location>
</feature>
<gene>
    <name evidence="3" type="ORF">AB6713_20395</name>
</gene>
<dbReference type="RefSeq" id="WP_370565935.1">
    <property type="nucleotide sequence ID" value="NZ_JBFWIB010000048.1"/>
</dbReference>
<comment type="caution">
    <text evidence="3">The sequence shown here is derived from an EMBL/GenBank/DDBJ whole genome shotgun (WGS) entry which is preliminary data.</text>
</comment>
<dbReference type="InterPro" id="IPR025588">
    <property type="entry name" value="YcxB-like_C"/>
</dbReference>
<keyword evidence="1" id="KW-1133">Transmembrane helix</keyword>
<dbReference type="Proteomes" id="UP001566331">
    <property type="component" value="Unassembled WGS sequence"/>
</dbReference>
<proteinExistence type="predicted"/>
<reference evidence="3 4" key="1">
    <citation type="submission" date="2024-07" db="EMBL/GenBank/DDBJ databases">
        <title>Luteimonas salilacus sp. nov., isolated from the shore soil of Salt Lake in Tibet of China.</title>
        <authorList>
            <person name="Zhang X."/>
            <person name="Li A."/>
        </authorList>
    </citation>
    <scope>NUCLEOTIDE SEQUENCE [LARGE SCALE GENOMIC DNA]</scope>
    <source>
        <strain evidence="3 4">B3-2-R+30</strain>
    </source>
</reference>
<evidence type="ECO:0000313" key="4">
    <source>
        <dbReference type="Proteomes" id="UP001566331"/>
    </source>
</evidence>
<protein>
    <submittedName>
        <fullName evidence="3">YcxB family protein</fullName>
    </submittedName>
</protein>
<dbReference type="EMBL" id="JBFWIC010000072">
    <property type="protein sequence ID" value="MEZ0476939.1"/>
    <property type="molecule type" value="Genomic_DNA"/>
</dbReference>
<evidence type="ECO:0000259" key="2">
    <source>
        <dbReference type="Pfam" id="PF14317"/>
    </source>
</evidence>
<accession>A0ABV4HW00</accession>
<sequence>MHRVILTYSKPLLRQAVRSFWWRVVGFKFLVALALVAAALLMLILGGDTSWFVGVLASVLVLGITFMVALYVIHYRNSLHKLQAMGTPQATLDASETSLSLSSGAGTATLPWSAVTEVWQFKSCWLLLLSKSQFVTLPLAEMTPEAGAFILARVQASRGKVG</sequence>
<name>A0ABV4HW00_9GAMM</name>
<keyword evidence="1" id="KW-0812">Transmembrane</keyword>
<dbReference type="Pfam" id="PF14317">
    <property type="entry name" value="YcxB"/>
    <property type="match status" value="1"/>
</dbReference>
<keyword evidence="4" id="KW-1185">Reference proteome</keyword>
<evidence type="ECO:0000313" key="3">
    <source>
        <dbReference type="EMBL" id="MEZ0476939.1"/>
    </source>
</evidence>